<dbReference type="EMBL" id="CSWP01000005">
    <property type="protein sequence ID" value="CPV56724.1"/>
    <property type="molecule type" value="Genomic_DNA"/>
</dbReference>
<organism evidence="1 2">
    <name type="scientific">Mycobacteroides abscessus</name>
    <dbReference type="NCBI Taxonomy" id="36809"/>
    <lineage>
        <taxon>Bacteria</taxon>
        <taxon>Bacillati</taxon>
        <taxon>Actinomycetota</taxon>
        <taxon>Actinomycetes</taxon>
        <taxon>Mycobacteriales</taxon>
        <taxon>Mycobacteriaceae</taxon>
        <taxon>Mycobacteroides</taxon>
    </lineage>
</organism>
<name>A0A0U0ZMU9_9MYCO</name>
<evidence type="ECO:0000313" key="1">
    <source>
        <dbReference type="EMBL" id="CPV56724.1"/>
    </source>
</evidence>
<reference evidence="1 2" key="1">
    <citation type="submission" date="2015-03" db="EMBL/GenBank/DDBJ databases">
        <authorList>
            <person name="Murphy D."/>
        </authorList>
    </citation>
    <scope>NUCLEOTIDE SEQUENCE [LARGE SCALE GENOMIC DNA]</scope>
    <source>
        <strain evidence="1 2">PAP088</strain>
    </source>
</reference>
<accession>A0A0U0ZMU9</accession>
<dbReference type="Proteomes" id="UP000045782">
    <property type="component" value="Unassembled WGS sequence"/>
</dbReference>
<gene>
    <name evidence="1" type="ORF">ERS075579_02832</name>
</gene>
<dbReference type="AlphaFoldDB" id="A0A0U0ZMU9"/>
<proteinExistence type="predicted"/>
<evidence type="ECO:0000313" key="2">
    <source>
        <dbReference type="Proteomes" id="UP000045782"/>
    </source>
</evidence>
<protein>
    <submittedName>
        <fullName evidence="1">Uncharacterized protein</fullName>
    </submittedName>
</protein>
<sequence>MWAYGGVCVVGELGSGGRDLTAPQRWEPDDQMVAAALSSPKSFRKMTELSAADRAWLVAGLTVAGVTAQDIADRTGCSLRLVRAIRAEEITQMAVLLHTETRALGDELRAEHIEHVATQHQLADVRADNDRLRMQLSQLVDAHVAGTLSVFPRCGHPKVKYNVYEHGGRKFCRECARLRKQERRKSKRLAAVS</sequence>